<name>A0A8X7BQV9_9ARAC</name>
<keyword evidence="4" id="KW-1185">Reference proteome</keyword>
<dbReference type="SUPFAM" id="SSF56672">
    <property type="entry name" value="DNA/RNA polymerases"/>
    <property type="match status" value="1"/>
</dbReference>
<sequence length="531" mass="62105">MFYLKSGPVAIKTKLGWTLMGKTYINDTKFDKNHFMNVTSMFVNDMCISDLWKLDSLGITDPVETKTKLELQEETINHFQKTISVDFSGRYEVAFPWVLDYKLLSSNKKLAENRLESTKRKLIAMGKFEEYQDVLELWLSEKIIEEVNENKENFVHYLPHRPVIKENSTSKIRPVFDASARTKGSPSLNDCLEKGPNFIEVIPTILNRFRKYKIGVISDIEKAFLQIGVREQDRDFLRFMWYDRENRDHIKIYRHRRVVYGVTSSPFLLGATLNHHLDNASGNFDNVAKILRKSFYVDNCVTSFETEEQLQKFIVESKILLSSAHFNLRGWQSNILLNPGKFSELENQPDNFETMVLGLIWNLRDDCLSCKINCQKNEAMFLQEIETSDVTDIDCLDHQEINKRIRHVQTIREQLRKRFRIEYLGQLREQTQRHRKSRPLTVGEVVVVENSLKNRTLWSLARVNQLIPGKDGHIRVARVKTETGELVRPVQRLYNLELQEPEISLPKDLTDSVVRTRRGRKVTSPKRLTYA</sequence>
<dbReference type="InterPro" id="IPR043502">
    <property type="entry name" value="DNA/RNA_pol_sf"/>
</dbReference>
<dbReference type="InterPro" id="IPR000477">
    <property type="entry name" value="RT_dom"/>
</dbReference>
<evidence type="ECO:0000259" key="2">
    <source>
        <dbReference type="Pfam" id="PF18701"/>
    </source>
</evidence>
<dbReference type="InterPro" id="IPR040676">
    <property type="entry name" value="DUF5641"/>
</dbReference>
<feature type="domain" description="Reverse transcriptase" evidence="1">
    <location>
        <begin position="198"/>
        <end position="324"/>
    </location>
</feature>
<dbReference type="Gene3D" id="3.30.70.270">
    <property type="match status" value="1"/>
</dbReference>
<reference evidence="3" key="1">
    <citation type="submission" date="2020-08" db="EMBL/GenBank/DDBJ databases">
        <title>Multicomponent nature underlies the extraordinary mechanical properties of spider dragline silk.</title>
        <authorList>
            <person name="Kono N."/>
            <person name="Nakamura H."/>
            <person name="Mori M."/>
            <person name="Yoshida Y."/>
            <person name="Ohtoshi R."/>
            <person name="Malay A.D."/>
            <person name="Moran D.A.P."/>
            <person name="Tomita M."/>
            <person name="Numata K."/>
            <person name="Arakawa K."/>
        </authorList>
    </citation>
    <scope>NUCLEOTIDE SEQUENCE</scope>
</reference>
<feature type="domain" description="DUF5641" evidence="2">
    <location>
        <begin position="404"/>
        <end position="495"/>
    </location>
</feature>
<dbReference type="Proteomes" id="UP000886998">
    <property type="component" value="Unassembled WGS sequence"/>
</dbReference>
<dbReference type="PANTHER" id="PTHR47331:SF1">
    <property type="entry name" value="GAG-LIKE PROTEIN"/>
    <property type="match status" value="1"/>
</dbReference>
<dbReference type="AlphaFoldDB" id="A0A8X7BQV9"/>
<proteinExistence type="predicted"/>
<dbReference type="GO" id="GO:0071897">
    <property type="term" value="P:DNA biosynthetic process"/>
    <property type="evidence" value="ECO:0007669"/>
    <property type="project" value="UniProtKB-ARBA"/>
</dbReference>
<dbReference type="PANTHER" id="PTHR47331">
    <property type="entry name" value="PHD-TYPE DOMAIN-CONTAINING PROTEIN"/>
    <property type="match status" value="1"/>
</dbReference>
<dbReference type="Gene3D" id="3.10.10.10">
    <property type="entry name" value="HIV Type 1 Reverse Transcriptase, subunit A, domain 1"/>
    <property type="match status" value="1"/>
</dbReference>
<protein>
    <submittedName>
        <fullName evidence="3">Integrase catalytic domain-containing protein</fullName>
    </submittedName>
</protein>
<gene>
    <name evidence="3" type="primary">AVEN_2369_1</name>
    <name evidence="3" type="ORF">TNIN_172691</name>
</gene>
<comment type="caution">
    <text evidence="3">The sequence shown here is derived from an EMBL/GenBank/DDBJ whole genome shotgun (WGS) entry which is preliminary data.</text>
</comment>
<dbReference type="Pfam" id="PF18701">
    <property type="entry name" value="DUF5641"/>
    <property type="match status" value="1"/>
</dbReference>
<evidence type="ECO:0000313" key="4">
    <source>
        <dbReference type="Proteomes" id="UP000886998"/>
    </source>
</evidence>
<evidence type="ECO:0000313" key="3">
    <source>
        <dbReference type="EMBL" id="GFY41371.1"/>
    </source>
</evidence>
<dbReference type="OrthoDB" id="6513136at2759"/>
<dbReference type="Pfam" id="PF00078">
    <property type="entry name" value="RVT_1"/>
    <property type="match status" value="1"/>
</dbReference>
<organism evidence="3 4">
    <name type="scientific">Trichonephila inaurata madagascariensis</name>
    <dbReference type="NCBI Taxonomy" id="2747483"/>
    <lineage>
        <taxon>Eukaryota</taxon>
        <taxon>Metazoa</taxon>
        <taxon>Ecdysozoa</taxon>
        <taxon>Arthropoda</taxon>
        <taxon>Chelicerata</taxon>
        <taxon>Arachnida</taxon>
        <taxon>Araneae</taxon>
        <taxon>Araneomorphae</taxon>
        <taxon>Entelegynae</taxon>
        <taxon>Araneoidea</taxon>
        <taxon>Nephilidae</taxon>
        <taxon>Trichonephila</taxon>
        <taxon>Trichonephila inaurata</taxon>
    </lineage>
</organism>
<accession>A0A8X7BQV9</accession>
<dbReference type="EMBL" id="BMAV01002460">
    <property type="protein sequence ID" value="GFY41371.1"/>
    <property type="molecule type" value="Genomic_DNA"/>
</dbReference>
<evidence type="ECO:0000259" key="1">
    <source>
        <dbReference type="Pfam" id="PF00078"/>
    </source>
</evidence>
<dbReference type="InterPro" id="IPR043128">
    <property type="entry name" value="Rev_trsase/Diguanyl_cyclase"/>
</dbReference>